<dbReference type="STRING" id="10195.A0A3M7PBT9"/>
<dbReference type="OrthoDB" id="1026733at2759"/>
<dbReference type="GO" id="GO:0005783">
    <property type="term" value="C:endoplasmic reticulum"/>
    <property type="evidence" value="ECO:0007669"/>
    <property type="project" value="TreeGrafter"/>
</dbReference>
<gene>
    <name evidence="4" type="ORF">BpHYR1_008768</name>
</gene>
<feature type="region of interest" description="Disordered" evidence="2">
    <location>
        <begin position="295"/>
        <end position="322"/>
    </location>
</feature>
<proteinExistence type="predicted"/>
<feature type="compositionally biased region" description="Polar residues" evidence="2">
    <location>
        <begin position="60"/>
        <end position="71"/>
    </location>
</feature>
<evidence type="ECO:0000256" key="1">
    <source>
        <dbReference type="ARBA" id="ARBA00023054"/>
    </source>
</evidence>
<dbReference type="GO" id="GO:0043130">
    <property type="term" value="F:ubiquitin binding"/>
    <property type="evidence" value="ECO:0007669"/>
    <property type="project" value="TreeGrafter"/>
</dbReference>
<sequence length="449" mass="52405">MADEENLSLEQTEKLLHFQEITHNDSIEECKRLLEVFQWDVEKAVQNTFENNLPPPPSTPQRQNQSANSLNENQIPNVNSEIQSSIFTDQAVAPQGFFQWTFTLISLPFRFFFRTLLDLATFFLSFFEDESIPENYDPNANVAEFISYFDEKFGTNHPDFLNLSYTQALDLAKRELKFLVVYIHRNEDNQSIKLANENLTNQELISYSRQKEILFWACTKNLPEGLKAYKSIKASRCPALAILLPKRNKMTIVTKIEGPIPASKLIDGLRKLISEQEPELIVARTERDERVQTQQIRQQQDEAFQESLRIDRERERKKQEEKEALQRVEELERQRIQEEEDNHKRKIERKAELKKIYESKSEHDAKDSGAIKIGFKFPDGSRVSRVFLKNEPSGELYKFAFSNDQCPLNFELNLLQPNRRIECSEDSETAIQDVGIDKPIMIYILDQDA</sequence>
<evidence type="ECO:0000259" key="3">
    <source>
        <dbReference type="PROSITE" id="PS50033"/>
    </source>
</evidence>
<dbReference type="InterPro" id="IPR001012">
    <property type="entry name" value="UBX_dom"/>
</dbReference>
<dbReference type="InterPro" id="IPR029071">
    <property type="entry name" value="Ubiquitin-like_domsf"/>
</dbReference>
<dbReference type="Pfam" id="PF14555">
    <property type="entry name" value="UBA_4"/>
    <property type="match status" value="1"/>
</dbReference>
<dbReference type="InterPro" id="IPR036249">
    <property type="entry name" value="Thioredoxin-like_sf"/>
</dbReference>
<dbReference type="Gene3D" id="3.40.30.10">
    <property type="entry name" value="Glutaredoxin"/>
    <property type="match status" value="1"/>
</dbReference>
<name>A0A3M7PBT9_BRAPC</name>
<evidence type="ECO:0000313" key="4">
    <source>
        <dbReference type="EMBL" id="RMZ96522.1"/>
    </source>
</evidence>
<protein>
    <submittedName>
        <fullName evidence="4">FAS-associated factor 2</fullName>
    </submittedName>
</protein>
<organism evidence="4 5">
    <name type="scientific">Brachionus plicatilis</name>
    <name type="common">Marine rotifer</name>
    <name type="synonym">Brachionus muelleri</name>
    <dbReference type="NCBI Taxonomy" id="10195"/>
    <lineage>
        <taxon>Eukaryota</taxon>
        <taxon>Metazoa</taxon>
        <taxon>Spiralia</taxon>
        <taxon>Gnathifera</taxon>
        <taxon>Rotifera</taxon>
        <taxon>Eurotatoria</taxon>
        <taxon>Monogononta</taxon>
        <taxon>Pseudotrocha</taxon>
        <taxon>Ploima</taxon>
        <taxon>Brachionidae</taxon>
        <taxon>Brachionus</taxon>
    </lineage>
</organism>
<dbReference type="Proteomes" id="UP000276133">
    <property type="component" value="Unassembled WGS sequence"/>
</dbReference>
<dbReference type="AlphaFoldDB" id="A0A3M7PBT9"/>
<dbReference type="PANTHER" id="PTHR23322">
    <property type="entry name" value="FAS-ASSOCIATED PROTEIN"/>
    <property type="match status" value="1"/>
</dbReference>
<feature type="region of interest" description="Disordered" evidence="2">
    <location>
        <begin position="48"/>
        <end position="71"/>
    </location>
</feature>
<keyword evidence="5" id="KW-1185">Reference proteome</keyword>
<evidence type="ECO:0000256" key="2">
    <source>
        <dbReference type="SAM" id="MobiDB-lite"/>
    </source>
</evidence>
<accession>A0A3M7PBT9</accession>
<dbReference type="SMART" id="SM00594">
    <property type="entry name" value="UAS"/>
    <property type="match status" value="1"/>
</dbReference>
<feature type="compositionally biased region" description="Basic and acidic residues" evidence="2">
    <location>
        <begin position="308"/>
        <end position="322"/>
    </location>
</feature>
<keyword evidence="1" id="KW-0175">Coiled coil</keyword>
<evidence type="ECO:0000313" key="5">
    <source>
        <dbReference type="Proteomes" id="UP000276133"/>
    </source>
</evidence>
<dbReference type="InterPro" id="IPR006577">
    <property type="entry name" value="UAS"/>
</dbReference>
<dbReference type="InterPro" id="IPR050730">
    <property type="entry name" value="UBX_domain-protein"/>
</dbReference>
<dbReference type="EMBL" id="REGN01012117">
    <property type="protein sequence ID" value="RMZ96522.1"/>
    <property type="molecule type" value="Genomic_DNA"/>
</dbReference>
<dbReference type="Gene3D" id="3.10.20.90">
    <property type="entry name" value="Phosphatidylinositol 3-kinase Catalytic Subunit, Chain A, domain 1"/>
    <property type="match status" value="1"/>
</dbReference>
<dbReference type="PROSITE" id="PS50033">
    <property type="entry name" value="UBX"/>
    <property type="match status" value="1"/>
</dbReference>
<dbReference type="Pfam" id="PF00789">
    <property type="entry name" value="UBX"/>
    <property type="match status" value="1"/>
</dbReference>
<dbReference type="SUPFAM" id="SSF54236">
    <property type="entry name" value="Ubiquitin-like"/>
    <property type="match status" value="1"/>
</dbReference>
<dbReference type="PANTHER" id="PTHR23322:SF1">
    <property type="entry name" value="FAS-ASSOCIATED FACTOR 2"/>
    <property type="match status" value="1"/>
</dbReference>
<feature type="domain" description="UBX" evidence="3">
    <location>
        <begin position="366"/>
        <end position="444"/>
    </location>
</feature>
<dbReference type="SUPFAM" id="SSF52833">
    <property type="entry name" value="Thioredoxin-like"/>
    <property type="match status" value="1"/>
</dbReference>
<dbReference type="GO" id="GO:0036503">
    <property type="term" value="P:ERAD pathway"/>
    <property type="evidence" value="ECO:0007669"/>
    <property type="project" value="TreeGrafter"/>
</dbReference>
<comment type="caution">
    <text evidence="4">The sequence shown here is derived from an EMBL/GenBank/DDBJ whole genome shotgun (WGS) entry which is preliminary data.</text>
</comment>
<reference evidence="4 5" key="1">
    <citation type="journal article" date="2018" name="Sci. Rep.">
        <title>Genomic signatures of local adaptation to the degree of environmental predictability in rotifers.</title>
        <authorList>
            <person name="Franch-Gras L."/>
            <person name="Hahn C."/>
            <person name="Garcia-Roger E.M."/>
            <person name="Carmona M.J."/>
            <person name="Serra M."/>
            <person name="Gomez A."/>
        </authorList>
    </citation>
    <scope>NUCLEOTIDE SEQUENCE [LARGE SCALE GENOMIC DNA]</scope>
    <source>
        <strain evidence="4">HYR1</strain>
    </source>
</reference>
<dbReference type="Gene3D" id="1.10.8.10">
    <property type="entry name" value="DNA helicase RuvA subunit, C-terminal domain"/>
    <property type="match status" value="1"/>
</dbReference>